<evidence type="ECO:0000313" key="1">
    <source>
        <dbReference type="EMBL" id="TMN21841.1"/>
    </source>
</evidence>
<gene>
    <name evidence="1" type="ORF">FFL34_06730</name>
</gene>
<evidence type="ECO:0000313" key="2">
    <source>
        <dbReference type="Proteomes" id="UP000306980"/>
    </source>
</evidence>
<dbReference type="OrthoDB" id="2943516at2"/>
<dbReference type="RefSeq" id="WP_138602641.1">
    <property type="nucleotide sequence ID" value="NZ_VCIA01000001.1"/>
</dbReference>
<organism evidence="1 2">
    <name type="scientific">Lentibacillus cibarius</name>
    <dbReference type="NCBI Taxonomy" id="2583219"/>
    <lineage>
        <taxon>Bacteria</taxon>
        <taxon>Bacillati</taxon>
        <taxon>Bacillota</taxon>
        <taxon>Bacilli</taxon>
        <taxon>Bacillales</taxon>
        <taxon>Bacillaceae</taxon>
        <taxon>Lentibacillus</taxon>
    </lineage>
</organism>
<protein>
    <submittedName>
        <fullName evidence="1">Uncharacterized protein</fullName>
    </submittedName>
</protein>
<sequence>MGTYYALGIVKHFTAKSDQAISPAIWNVYLDERIDIQLYTLRMNGAEIHGELKMEVFEDNIEDFYNKLVEITDNEKISIYFEDSGKNMEQYQSWVTEMTVKQYDPNITLTAELAILFIEGKVLVEEFSIEPKLINWLFRHVNLANPLVGCVMCDIVG</sequence>
<reference evidence="1 2" key="1">
    <citation type="submission" date="2019-05" db="EMBL/GenBank/DDBJ databases">
        <title>Genomic analysis of Lentibacillus sp. NKC220-2.</title>
        <authorList>
            <person name="Oh Y.J."/>
        </authorList>
    </citation>
    <scope>NUCLEOTIDE SEQUENCE [LARGE SCALE GENOMIC DNA]</scope>
    <source>
        <strain evidence="1 2">NKC220-2</strain>
    </source>
</reference>
<dbReference type="EMBL" id="VCIA01000001">
    <property type="protein sequence ID" value="TMN21841.1"/>
    <property type="molecule type" value="Genomic_DNA"/>
</dbReference>
<dbReference type="AlphaFoldDB" id="A0A5S3QKV5"/>
<comment type="caution">
    <text evidence="1">The sequence shown here is derived from an EMBL/GenBank/DDBJ whole genome shotgun (WGS) entry which is preliminary data.</text>
</comment>
<dbReference type="Proteomes" id="UP000306980">
    <property type="component" value="Unassembled WGS sequence"/>
</dbReference>
<proteinExistence type="predicted"/>
<accession>A0A5S3QKV5</accession>
<name>A0A5S3QKV5_9BACI</name>